<organism evidence="2 3">
    <name type="scientific">[Roseibacterium] beibuensis</name>
    <dbReference type="NCBI Taxonomy" id="1193142"/>
    <lineage>
        <taxon>Bacteria</taxon>
        <taxon>Pseudomonadati</taxon>
        <taxon>Pseudomonadota</taxon>
        <taxon>Alphaproteobacteria</taxon>
        <taxon>Rhodobacterales</taxon>
        <taxon>Roseobacteraceae</taxon>
        <taxon>Roseicyclus</taxon>
    </lineage>
</organism>
<dbReference type="EMBL" id="BAABHW010000001">
    <property type="protein sequence ID" value="GAA5069114.1"/>
    <property type="molecule type" value="Genomic_DNA"/>
</dbReference>
<sequence length="70" mass="7904">MRNETLRKTRVSDPQIAEHVRELVRRMDLSFDSGRVRAVLGRRANSPMTRGGDPATPTRNRAANSSDRRG</sequence>
<dbReference type="RefSeq" id="WP_259546265.1">
    <property type="nucleotide sequence ID" value="NZ_BAABHW010000001.1"/>
</dbReference>
<gene>
    <name evidence="2" type="ORF">GCM10023209_10530</name>
</gene>
<evidence type="ECO:0000256" key="1">
    <source>
        <dbReference type="SAM" id="MobiDB-lite"/>
    </source>
</evidence>
<keyword evidence="3" id="KW-1185">Reference proteome</keyword>
<reference evidence="3" key="1">
    <citation type="journal article" date="2019" name="Int. J. Syst. Evol. Microbiol.">
        <title>The Global Catalogue of Microorganisms (GCM) 10K type strain sequencing project: providing services to taxonomists for standard genome sequencing and annotation.</title>
        <authorList>
            <consortium name="The Broad Institute Genomics Platform"/>
            <consortium name="The Broad Institute Genome Sequencing Center for Infectious Disease"/>
            <person name="Wu L."/>
            <person name="Ma J."/>
        </authorList>
    </citation>
    <scope>NUCLEOTIDE SEQUENCE [LARGE SCALE GENOMIC DNA]</scope>
    <source>
        <strain evidence="3">JCM 18015</strain>
    </source>
</reference>
<feature type="region of interest" description="Disordered" evidence="1">
    <location>
        <begin position="40"/>
        <end position="70"/>
    </location>
</feature>
<proteinExistence type="predicted"/>
<evidence type="ECO:0000313" key="2">
    <source>
        <dbReference type="EMBL" id="GAA5069114.1"/>
    </source>
</evidence>
<protein>
    <submittedName>
        <fullName evidence="2">Uncharacterized protein</fullName>
    </submittedName>
</protein>
<name>A0ABP9L4L5_9RHOB</name>
<feature type="compositionally biased region" description="Polar residues" evidence="1">
    <location>
        <begin position="57"/>
        <end position="70"/>
    </location>
</feature>
<dbReference type="Proteomes" id="UP001499910">
    <property type="component" value="Unassembled WGS sequence"/>
</dbReference>
<comment type="caution">
    <text evidence="2">The sequence shown here is derived from an EMBL/GenBank/DDBJ whole genome shotgun (WGS) entry which is preliminary data.</text>
</comment>
<accession>A0ABP9L4L5</accession>
<evidence type="ECO:0000313" key="3">
    <source>
        <dbReference type="Proteomes" id="UP001499910"/>
    </source>
</evidence>